<evidence type="ECO:0000313" key="1">
    <source>
        <dbReference type="EMBL" id="GAW26808.1"/>
    </source>
</evidence>
<dbReference type="Proteomes" id="UP000054516">
    <property type="component" value="Unassembled WGS sequence"/>
</dbReference>
<accession>A0A1S8A9P5</accession>
<evidence type="ECO:0000313" key="2">
    <source>
        <dbReference type="Proteomes" id="UP000054516"/>
    </source>
</evidence>
<sequence>MSIIPSHAGQHVLLRLTHDDSIGINIGISISLVEIKLVASTEWQTAQLTMRNFNKANSTIT</sequence>
<organism evidence="1">
    <name type="scientific">Rosellinia necatrix</name>
    <name type="common">White root-rot fungus</name>
    <dbReference type="NCBI Taxonomy" id="77044"/>
    <lineage>
        <taxon>Eukaryota</taxon>
        <taxon>Fungi</taxon>
        <taxon>Dikarya</taxon>
        <taxon>Ascomycota</taxon>
        <taxon>Pezizomycotina</taxon>
        <taxon>Sordariomycetes</taxon>
        <taxon>Xylariomycetidae</taxon>
        <taxon>Xylariales</taxon>
        <taxon>Xylariaceae</taxon>
        <taxon>Rosellinia</taxon>
    </lineage>
</organism>
<name>A0A1S8A9P5_ROSNE</name>
<protein>
    <submittedName>
        <fullName evidence="1">Uncharacterized protein</fullName>
    </submittedName>
</protein>
<keyword evidence="2" id="KW-1185">Reference proteome</keyword>
<gene>
    <name evidence="1" type="ORF">SAMD00023353_5000670</name>
</gene>
<dbReference type="EMBL" id="DF977495">
    <property type="protein sequence ID" value="GAW26808.1"/>
    <property type="molecule type" value="Genomic_DNA"/>
</dbReference>
<proteinExistence type="predicted"/>
<reference evidence="1" key="1">
    <citation type="submission" date="2016-03" db="EMBL/GenBank/DDBJ databases">
        <title>Draft genome sequence of Rosellinia necatrix.</title>
        <authorList>
            <person name="Kanematsu S."/>
        </authorList>
    </citation>
    <scope>NUCLEOTIDE SEQUENCE [LARGE SCALE GENOMIC DNA]</scope>
    <source>
        <strain evidence="1">W97</strain>
    </source>
</reference>
<dbReference type="AlphaFoldDB" id="A0A1S8A9P5"/>